<reference evidence="1 2" key="1">
    <citation type="journal article" date="2014" name="Genome Announc.">
        <title>Draft Genome Sequence of Enterobacter cloacae Strain S611.</title>
        <authorList>
            <person name="Wang D."/>
            <person name="Han C.S."/>
            <person name="Dichosa A.E."/>
            <person name="Gleasner C.D."/>
            <person name="Johnson S.L."/>
            <person name="Daligault H.E."/>
            <person name="Davenport K.W."/>
            <person name="Li P.E."/>
            <person name="Pierson E.A."/>
            <person name="Pierson L.S.III."/>
        </authorList>
    </citation>
    <scope>NUCLEOTIDE SEQUENCE [LARGE SCALE GENOMIC DNA]</scope>
    <source>
        <strain evidence="1 2">S611</strain>
    </source>
</reference>
<evidence type="ECO:0000313" key="2">
    <source>
        <dbReference type="Proteomes" id="UP000017834"/>
    </source>
</evidence>
<proteinExistence type="predicted"/>
<gene>
    <name evidence="1" type="ORF">EDP2_3958</name>
</gene>
<keyword evidence="2" id="KW-1185">Reference proteome</keyword>
<evidence type="ECO:0008006" key="3">
    <source>
        <dbReference type="Google" id="ProtNLM"/>
    </source>
</evidence>
<comment type="caution">
    <text evidence="1">The sequence shown here is derived from an EMBL/GenBank/DDBJ whole genome shotgun (WGS) entry which is preliminary data.</text>
</comment>
<sequence>MCFGIKLCHFLINVFYPRLGIERFIQQLRHFADLHLA</sequence>
<name>A0ABP2ZRY4_ENTCL</name>
<accession>A0ABP2ZRY4</accession>
<protein>
    <recommendedName>
        <fullName evidence="3">Transposase</fullName>
    </recommendedName>
</protein>
<organism evidence="1 2">
    <name type="scientific">Enterobacter cloacae S611</name>
    <dbReference type="NCBI Taxonomy" id="1399146"/>
    <lineage>
        <taxon>Bacteria</taxon>
        <taxon>Pseudomonadati</taxon>
        <taxon>Pseudomonadota</taxon>
        <taxon>Gammaproteobacteria</taxon>
        <taxon>Enterobacterales</taxon>
        <taxon>Enterobacteriaceae</taxon>
        <taxon>Enterobacter</taxon>
        <taxon>Enterobacter cloacae complex</taxon>
    </lineage>
</organism>
<dbReference type="Proteomes" id="UP000017834">
    <property type="component" value="Unassembled WGS sequence"/>
</dbReference>
<evidence type="ECO:0000313" key="1">
    <source>
        <dbReference type="EMBL" id="ESS59490.1"/>
    </source>
</evidence>
<dbReference type="EMBL" id="AXOM01000014">
    <property type="protein sequence ID" value="ESS59490.1"/>
    <property type="molecule type" value="Genomic_DNA"/>
</dbReference>